<protein>
    <submittedName>
        <fullName evidence="1">Uncharacterized protein</fullName>
    </submittedName>
</protein>
<evidence type="ECO:0000313" key="2">
    <source>
        <dbReference type="Proteomes" id="UP001165492"/>
    </source>
</evidence>
<name>A0ABS8HKR9_9FIRM</name>
<evidence type="ECO:0000313" key="1">
    <source>
        <dbReference type="EMBL" id="MCC5463777.1"/>
    </source>
</evidence>
<accession>A0ABS8HKR9</accession>
<gene>
    <name evidence="1" type="ORF">LMF89_00190</name>
</gene>
<dbReference type="EMBL" id="JAJHJB010000001">
    <property type="protein sequence ID" value="MCC5463777.1"/>
    <property type="molecule type" value="Genomic_DNA"/>
</dbReference>
<comment type="caution">
    <text evidence="1">The sequence shown here is derived from an EMBL/GenBank/DDBJ whole genome shotgun (WGS) entry which is preliminary data.</text>
</comment>
<dbReference type="Proteomes" id="UP001165492">
    <property type="component" value="Unassembled WGS sequence"/>
</dbReference>
<proteinExistence type="predicted"/>
<dbReference type="RefSeq" id="WP_229533325.1">
    <property type="nucleotide sequence ID" value="NZ_JAJHJB010000001.1"/>
</dbReference>
<sequence>MITSKIKELMDNNNILFSVIANLDNDQVKMLGHKEKLNHIDLFNTLFGDKNSIKALNDSLEGQLMPSIWGQGEVSCIVCKPVNNILVGLFFHDTREPIEAYRFSKEMNKQIELIWNVKLE</sequence>
<keyword evidence="2" id="KW-1185">Reference proteome</keyword>
<reference evidence="1" key="1">
    <citation type="submission" date="2021-11" db="EMBL/GenBank/DDBJ databases">
        <title>Description of a new species Pelosinus isolated from the bottom sediments of Lake Baikal.</title>
        <authorList>
            <person name="Zakharyuk A."/>
        </authorList>
    </citation>
    <scope>NUCLEOTIDE SEQUENCE</scope>
    <source>
        <strain evidence="1">Bkl1</strain>
    </source>
</reference>
<organism evidence="1 2">
    <name type="scientific">Pelosinus baikalensis</name>
    <dbReference type="NCBI Taxonomy" id="2892015"/>
    <lineage>
        <taxon>Bacteria</taxon>
        <taxon>Bacillati</taxon>
        <taxon>Bacillota</taxon>
        <taxon>Negativicutes</taxon>
        <taxon>Selenomonadales</taxon>
        <taxon>Sporomusaceae</taxon>
        <taxon>Pelosinus</taxon>
    </lineage>
</organism>